<evidence type="ECO:0000313" key="3">
    <source>
        <dbReference type="Proteomes" id="UP000092555"/>
    </source>
</evidence>
<dbReference type="AlphaFoldDB" id="A0A1A0H8Q4"/>
<dbReference type="Proteomes" id="UP000092555">
    <property type="component" value="Unassembled WGS sequence"/>
</dbReference>
<keyword evidence="1" id="KW-0812">Transmembrane</keyword>
<evidence type="ECO:0000256" key="1">
    <source>
        <dbReference type="SAM" id="Phobius"/>
    </source>
</evidence>
<comment type="caution">
    <text evidence="2">The sequence shown here is derived from an EMBL/GenBank/DDBJ whole genome shotgun (WGS) entry which is preliminary data.</text>
</comment>
<sequence>MYMREVGPATQGVDGRSRELDALQKHLCSPDPGRFQEALDLMERLGHEGLGLQSTPVSRALAHRTNTEYDKTHSLFDCSDVTSVDTCGQFRDTDRDSDLDETASLMECGEAMHANLDSSGPGPGGSPSQFNLYEFLDGIQTRHVTISSKFQETHAKLDVLRHQNRLDADLLAKLSANNELMHEKIHGLKTEVSDMFHDLHLLKTSRERGGPPGCRPNPTYTLAYTSLPDRCTTISDMAKTDSTTVDTHFCFIADSEENDRGKAAPIMHCHGVSKHPVASQSASPHSGTLSTQMDETTQIHSIQFDKAPVGPNMMPKYAKEMLALFVLLLAFWLALSWHWTHYTWDIKWMQKYD</sequence>
<reference evidence="2 3" key="1">
    <citation type="submission" date="2016-05" db="EMBL/GenBank/DDBJ databases">
        <title>Comparative genomics of biotechnologically important yeasts.</title>
        <authorList>
            <consortium name="DOE Joint Genome Institute"/>
            <person name="Riley R."/>
            <person name="Haridas S."/>
            <person name="Wolfe K.H."/>
            <person name="Lopes M.R."/>
            <person name="Hittinger C.T."/>
            <person name="Goker M."/>
            <person name="Salamov A."/>
            <person name="Wisecaver J."/>
            <person name="Long T.M."/>
            <person name="Aerts A.L."/>
            <person name="Barry K."/>
            <person name="Choi C."/>
            <person name="Clum A."/>
            <person name="Coughlan A.Y."/>
            <person name="Deshpande S."/>
            <person name="Douglass A.P."/>
            <person name="Hanson S.J."/>
            <person name="Klenk H.-P."/>
            <person name="LaButti K."/>
            <person name="Lapidus A."/>
            <person name="Lindquist E."/>
            <person name="Lipzen A."/>
            <person name="Meier-kolthoff J.P."/>
            <person name="Ohm R.A."/>
            <person name="Otillar R.P."/>
            <person name="Pangilinan J."/>
            <person name="Peng Y."/>
            <person name="Rokas A."/>
            <person name="Rosa C.A."/>
            <person name="Scheuner C."/>
            <person name="Sibirny A.A."/>
            <person name="Slot J.C."/>
            <person name="Stielow J.B."/>
            <person name="Sun H."/>
            <person name="Kurtzman C.P."/>
            <person name="Blackwell M."/>
            <person name="Grigoriev I.V."/>
            <person name="Jeffries T.W."/>
        </authorList>
    </citation>
    <scope>NUCLEOTIDE SEQUENCE [LARGE SCALE GENOMIC DNA]</scope>
    <source>
        <strain evidence="2 3">NRRL YB-4993</strain>
    </source>
</reference>
<evidence type="ECO:0000313" key="2">
    <source>
        <dbReference type="EMBL" id="OBA20499.1"/>
    </source>
</evidence>
<accession>A0A1A0H8Q4</accession>
<feature type="transmembrane region" description="Helical" evidence="1">
    <location>
        <begin position="321"/>
        <end position="339"/>
    </location>
</feature>
<dbReference type="RefSeq" id="XP_018711021.1">
    <property type="nucleotide sequence ID" value="XM_018854232.1"/>
</dbReference>
<name>A0A1A0H8Q4_9ASCO</name>
<dbReference type="OrthoDB" id="10385711at2759"/>
<organism evidence="2 3">
    <name type="scientific">Metschnikowia bicuspidata var. bicuspidata NRRL YB-4993</name>
    <dbReference type="NCBI Taxonomy" id="869754"/>
    <lineage>
        <taxon>Eukaryota</taxon>
        <taxon>Fungi</taxon>
        <taxon>Dikarya</taxon>
        <taxon>Ascomycota</taxon>
        <taxon>Saccharomycotina</taxon>
        <taxon>Pichiomycetes</taxon>
        <taxon>Metschnikowiaceae</taxon>
        <taxon>Metschnikowia</taxon>
    </lineage>
</organism>
<dbReference type="GeneID" id="30027208"/>
<keyword evidence="1" id="KW-1133">Transmembrane helix</keyword>
<keyword evidence="3" id="KW-1185">Reference proteome</keyword>
<dbReference type="EMBL" id="LXTC01000004">
    <property type="protein sequence ID" value="OBA20499.1"/>
    <property type="molecule type" value="Genomic_DNA"/>
</dbReference>
<gene>
    <name evidence="2" type="ORF">METBIDRAFT_12490</name>
</gene>
<keyword evidence="1" id="KW-0472">Membrane</keyword>
<protein>
    <submittedName>
        <fullName evidence="2">Uncharacterized protein</fullName>
    </submittedName>
</protein>
<proteinExistence type="predicted"/>